<dbReference type="EMBL" id="MHNY01000038">
    <property type="protein sequence ID" value="OGZ54807.1"/>
    <property type="molecule type" value="Genomic_DNA"/>
</dbReference>
<dbReference type="InterPro" id="IPR057268">
    <property type="entry name" value="Ribosomal_L18"/>
</dbReference>
<dbReference type="GO" id="GO:0005737">
    <property type="term" value="C:cytoplasm"/>
    <property type="evidence" value="ECO:0007669"/>
    <property type="project" value="UniProtKB-ARBA"/>
</dbReference>
<dbReference type="Gene3D" id="3.30.420.100">
    <property type="match status" value="1"/>
</dbReference>
<dbReference type="GO" id="GO:0005840">
    <property type="term" value="C:ribosome"/>
    <property type="evidence" value="ECO:0007669"/>
    <property type="project" value="UniProtKB-KW"/>
</dbReference>
<comment type="caution">
    <text evidence="9">The sequence shown here is derived from an EMBL/GenBank/DDBJ whole genome shotgun (WGS) entry which is preliminary data.</text>
</comment>
<evidence type="ECO:0000256" key="1">
    <source>
        <dbReference type="ARBA" id="ARBA00007116"/>
    </source>
</evidence>
<dbReference type="InterPro" id="IPR004389">
    <property type="entry name" value="Ribosomal_uL18_bac-type"/>
</dbReference>
<organism evidence="9 10">
    <name type="scientific">Candidatus Ryanbacteria bacterium RIFCSPLOWO2_02_FULL_45_11c</name>
    <dbReference type="NCBI Taxonomy" id="1802128"/>
    <lineage>
        <taxon>Bacteria</taxon>
        <taxon>Candidatus Ryaniibacteriota</taxon>
    </lineage>
</organism>
<keyword evidence="2 7" id="KW-0699">rRNA-binding</keyword>
<dbReference type="FunFam" id="3.30.420.100:FF:000001">
    <property type="entry name" value="50S ribosomal protein L18"/>
    <property type="match status" value="1"/>
</dbReference>
<comment type="function">
    <text evidence="7">This is one of the proteins that bind and probably mediate the attachment of the 5S RNA into the large ribosomal subunit, where it forms part of the central protuberance.</text>
</comment>
<dbReference type="GO" id="GO:0006412">
    <property type="term" value="P:translation"/>
    <property type="evidence" value="ECO:0007669"/>
    <property type="project" value="UniProtKB-UniRule"/>
</dbReference>
<dbReference type="HAMAP" id="MF_01337_B">
    <property type="entry name" value="Ribosomal_uL18_B"/>
    <property type="match status" value="1"/>
</dbReference>
<dbReference type="PANTHER" id="PTHR12899">
    <property type="entry name" value="39S RIBOSOMAL PROTEIN L18, MITOCHONDRIAL"/>
    <property type="match status" value="1"/>
</dbReference>
<dbReference type="STRING" id="1802128.A3H64_00715"/>
<sequence length="120" mass="13461">MKHGTQKRERRHRRVRAKVHGTTSRPRLSVFRSNRFVYGQVIDDVTGRTLLSAGSKSVLGVSKTKKPASKTGIARAVGRELARRALEKQIKKITFDRGGFRYQGRVRALAQGAREGGLEF</sequence>
<evidence type="ECO:0000256" key="3">
    <source>
        <dbReference type="ARBA" id="ARBA00022884"/>
    </source>
</evidence>
<evidence type="ECO:0000313" key="9">
    <source>
        <dbReference type="EMBL" id="OGZ54807.1"/>
    </source>
</evidence>
<evidence type="ECO:0000313" key="10">
    <source>
        <dbReference type="Proteomes" id="UP000178186"/>
    </source>
</evidence>
<proteinExistence type="inferred from homology"/>
<comment type="subunit">
    <text evidence="7">Part of the 50S ribosomal subunit; part of the 5S rRNA/L5/L18/L25 subcomplex. Contacts the 5S and 23S rRNAs.</text>
</comment>
<reference evidence="9 10" key="1">
    <citation type="journal article" date="2016" name="Nat. Commun.">
        <title>Thousands of microbial genomes shed light on interconnected biogeochemical processes in an aquifer system.</title>
        <authorList>
            <person name="Anantharaman K."/>
            <person name="Brown C.T."/>
            <person name="Hug L.A."/>
            <person name="Sharon I."/>
            <person name="Castelle C.J."/>
            <person name="Probst A.J."/>
            <person name="Thomas B.C."/>
            <person name="Singh A."/>
            <person name="Wilkins M.J."/>
            <person name="Karaoz U."/>
            <person name="Brodie E.L."/>
            <person name="Williams K.H."/>
            <person name="Hubbard S.S."/>
            <person name="Banfield J.F."/>
        </authorList>
    </citation>
    <scope>NUCLEOTIDE SEQUENCE [LARGE SCALE GENOMIC DNA]</scope>
</reference>
<dbReference type="PANTHER" id="PTHR12899:SF3">
    <property type="entry name" value="LARGE RIBOSOMAL SUBUNIT PROTEIN UL18M"/>
    <property type="match status" value="1"/>
</dbReference>
<feature type="compositionally biased region" description="Basic residues" evidence="8">
    <location>
        <begin position="1"/>
        <end position="19"/>
    </location>
</feature>
<dbReference type="AlphaFoldDB" id="A0A1G2GX66"/>
<keyword evidence="4 7" id="KW-0689">Ribosomal protein</keyword>
<dbReference type="NCBIfam" id="TIGR00060">
    <property type="entry name" value="L18_bact"/>
    <property type="match status" value="1"/>
</dbReference>
<comment type="similarity">
    <text evidence="1 7">Belongs to the universal ribosomal protein uL18 family.</text>
</comment>
<dbReference type="CDD" id="cd00432">
    <property type="entry name" value="Ribosomal_L18_L5e"/>
    <property type="match status" value="1"/>
</dbReference>
<evidence type="ECO:0000256" key="2">
    <source>
        <dbReference type="ARBA" id="ARBA00022730"/>
    </source>
</evidence>
<evidence type="ECO:0000256" key="5">
    <source>
        <dbReference type="ARBA" id="ARBA00023274"/>
    </source>
</evidence>
<evidence type="ECO:0000256" key="4">
    <source>
        <dbReference type="ARBA" id="ARBA00022980"/>
    </source>
</evidence>
<keyword evidence="3 7" id="KW-0694">RNA-binding</keyword>
<name>A0A1G2GX66_9BACT</name>
<dbReference type="InterPro" id="IPR005484">
    <property type="entry name" value="Ribosomal_uL18_bac/plant/anim"/>
</dbReference>
<dbReference type="GO" id="GO:1990904">
    <property type="term" value="C:ribonucleoprotein complex"/>
    <property type="evidence" value="ECO:0007669"/>
    <property type="project" value="UniProtKB-KW"/>
</dbReference>
<protein>
    <recommendedName>
        <fullName evidence="6 7">Large ribosomal subunit protein uL18</fullName>
    </recommendedName>
</protein>
<gene>
    <name evidence="7" type="primary">rplR</name>
    <name evidence="9" type="ORF">A3H64_00715</name>
</gene>
<evidence type="ECO:0000256" key="8">
    <source>
        <dbReference type="SAM" id="MobiDB-lite"/>
    </source>
</evidence>
<dbReference type="GO" id="GO:0003735">
    <property type="term" value="F:structural constituent of ribosome"/>
    <property type="evidence" value="ECO:0007669"/>
    <property type="project" value="InterPro"/>
</dbReference>
<dbReference type="SUPFAM" id="SSF53137">
    <property type="entry name" value="Translational machinery components"/>
    <property type="match status" value="1"/>
</dbReference>
<dbReference type="Pfam" id="PF00861">
    <property type="entry name" value="Ribosomal_L18p"/>
    <property type="match status" value="1"/>
</dbReference>
<feature type="region of interest" description="Disordered" evidence="8">
    <location>
        <begin position="1"/>
        <end position="25"/>
    </location>
</feature>
<evidence type="ECO:0000256" key="6">
    <source>
        <dbReference type="ARBA" id="ARBA00035197"/>
    </source>
</evidence>
<evidence type="ECO:0000256" key="7">
    <source>
        <dbReference type="HAMAP-Rule" id="MF_01337"/>
    </source>
</evidence>
<accession>A0A1G2GX66</accession>
<keyword evidence="5 7" id="KW-0687">Ribonucleoprotein</keyword>
<dbReference type="GO" id="GO:0008097">
    <property type="term" value="F:5S rRNA binding"/>
    <property type="evidence" value="ECO:0007669"/>
    <property type="project" value="TreeGrafter"/>
</dbReference>
<dbReference type="Proteomes" id="UP000178186">
    <property type="component" value="Unassembled WGS sequence"/>
</dbReference>